<dbReference type="FunFam" id="1.25.40.10:FF:000344">
    <property type="entry name" value="Pentatricopeptide repeat-containing protein"/>
    <property type="match status" value="1"/>
</dbReference>
<dbReference type="InterPro" id="IPR002885">
    <property type="entry name" value="PPR_rpt"/>
</dbReference>
<dbReference type="InterPro" id="IPR046960">
    <property type="entry name" value="PPR_At4g14850-like_plant"/>
</dbReference>
<feature type="repeat" description="PPR" evidence="2">
    <location>
        <begin position="317"/>
        <end position="351"/>
    </location>
</feature>
<dbReference type="Pfam" id="PF13041">
    <property type="entry name" value="PPR_2"/>
    <property type="match status" value="2"/>
</dbReference>
<evidence type="ECO:0008006" key="5">
    <source>
        <dbReference type="Google" id="ProtNLM"/>
    </source>
</evidence>
<reference evidence="3" key="1">
    <citation type="submission" date="2024-03" db="EMBL/GenBank/DDBJ databases">
        <title>WGS assembly of Saponaria officinalis var. Norfolk2.</title>
        <authorList>
            <person name="Jenkins J."/>
            <person name="Shu S."/>
            <person name="Grimwood J."/>
            <person name="Barry K."/>
            <person name="Goodstein D."/>
            <person name="Schmutz J."/>
            <person name="Leebens-Mack J."/>
            <person name="Osbourn A."/>
        </authorList>
    </citation>
    <scope>NUCLEOTIDE SEQUENCE [LARGE SCALE GENOMIC DNA]</scope>
    <source>
        <strain evidence="3">JIC</strain>
    </source>
</reference>
<dbReference type="InterPro" id="IPR011990">
    <property type="entry name" value="TPR-like_helical_dom_sf"/>
</dbReference>
<dbReference type="FunFam" id="1.25.40.10:FF:000090">
    <property type="entry name" value="Pentatricopeptide repeat-containing protein, chloroplastic"/>
    <property type="match status" value="1"/>
</dbReference>
<feature type="repeat" description="PPR" evidence="2">
    <location>
        <begin position="145"/>
        <end position="180"/>
    </location>
</feature>
<evidence type="ECO:0000256" key="2">
    <source>
        <dbReference type="PROSITE-ProRule" id="PRU00708"/>
    </source>
</evidence>
<dbReference type="GO" id="GO:0009451">
    <property type="term" value="P:RNA modification"/>
    <property type="evidence" value="ECO:0007669"/>
    <property type="project" value="InterPro"/>
</dbReference>
<gene>
    <name evidence="3" type="ORF">RND81_09G208900</name>
</gene>
<organism evidence="3 4">
    <name type="scientific">Saponaria officinalis</name>
    <name type="common">Common soapwort</name>
    <name type="synonym">Lychnis saponaria</name>
    <dbReference type="NCBI Taxonomy" id="3572"/>
    <lineage>
        <taxon>Eukaryota</taxon>
        <taxon>Viridiplantae</taxon>
        <taxon>Streptophyta</taxon>
        <taxon>Embryophyta</taxon>
        <taxon>Tracheophyta</taxon>
        <taxon>Spermatophyta</taxon>
        <taxon>Magnoliopsida</taxon>
        <taxon>eudicotyledons</taxon>
        <taxon>Gunneridae</taxon>
        <taxon>Pentapetalae</taxon>
        <taxon>Caryophyllales</taxon>
        <taxon>Caryophyllaceae</taxon>
        <taxon>Caryophylleae</taxon>
        <taxon>Saponaria</taxon>
    </lineage>
</organism>
<dbReference type="GO" id="GO:0003723">
    <property type="term" value="F:RNA binding"/>
    <property type="evidence" value="ECO:0007669"/>
    <property type="project" value="InterPro"/>
</dbReference>
<proteinExistence type="predicted"/>
<feature type="repeat" description="PPR" evidence="2">
    <location>
        <begin position="113"/>
        <end position="143"/>
    </location>
</feature>
<dbReference type="Pfam" id="PF01535">
    <property type="entry name" value="PPR"/>
    <property type="match status" value="2"/>
</dbReference>
<dbReference type="SUPFAM" id="SSF48452">
    <property type="entry name" value="TPR-like"/>
    <property type="match status" value="1"/>
</dbReference>
<feature type="repeat" description="PPR" evidence="2">
    <location>
        <begin position="383"/>
        <end position="417"/>
    </location>
</feature>
<name>A0AAW1IPM0_SAPOF</name>
<accession>A0AAW1IPM0</accession>
<protein>
    <recommendedName>
        <fullName evidence="5">Pentatricopeptide repeat-containing protein</fullName>
    </recommendedName>
</protein>
<evidence type="ECO:0000313" key="3">
    <source>
        <dbReference type="EMBL" id="KAK9691634.1"/>
    </source>
</evidence>
<dbReference type="AlphaFoldDB" id="A0AAW1IPM0"/>
<dbReference type="PANTHER" id="PTHR47926:SF426">
    <property type="entry name" value="TETRATRICOPEPTIDE-LIKE HELICAL DOMAIN SUPERFAMILY, DYW DOMAIN-CONTAINING PROTEIN"/>
    <property type="match status" value="1"/>
</dbReference>
<dbReference type="Pfam" id="PF20431">
    <property type="entry name" value="E_motif"/>
    <property type="match status" value="1"/>
</dbReference>
<dbReference type="Gene3D" id="1.25.40.10">
    <property type="entry name" value="Tetratricopeptide repeat domain"/>
    <property type="match status" value="3"/>
</dbReference>
<keyword evidence="4" id="KW-1185">Reference proteome</keyword>
<dbReference type="PROSITE" id="PS51375">
    <property type="entry name" value="PPR"/>
    <property type="match status" value="5"/>
</dbReference>
<evidence type="ECO:0000256" key="1">
    <source>
        <dbReference type="ARBA" id="ARBA00022737"/>
    </source>
</evidence>
<feature type="repeat" description="PPR" evidence="2">
    <location>
        <begin position="246"/>
        <end position="280"/>
    </location>
</feature>
<evidence type="ECO:0000313" key="4">
    <source>
        <dbReference type="Proteomes" id="UP001443914"/>
    </source>
</evidence>
<dbReference type="NCBIfam" id="TIGR00756">
    <property type="entry name" value="PPR"/>
    <property type="match status" value="2"/>
</dbReference>
<dbReference type="EMBL" id="JBDFQZ010000009">
    <property type="protein sequence ID" value="KAK9691634.1"/>
    <property type="molecule type" value="Genomic_DNA"/>
</dbReference>
<dbReference type="PANTHER" id="PTHR47926">
    <property type="entry name" value="PENTATRICOPEPTIDE REPEAT-CONTAINING PROTEIN"/>
    <property type="match status" value="1"/>
</dbReference>
<sequence>MNLNNSSNFQRLLSLTKTLTGHVNNGNHEQALTLFLHMRSSPTLSLDPFVFPLTLKSCSALHRSFLGTLIHAHLTKSCLLHNPFVVSALVDFYGKCVSLSYARQLFDEMSERNVVVWNAMISLYSRCNQVEMSLRLFESMDVAPNVSTFNSIIDGLSRLDGGLYKALAFYRRMYSFGLMGNRITALALLSACAGTGTIDLIKEIHGHSIRNDMCNSQLRSCLVEAYGRCGCVENAHIVFRSMDERDVIAWSSLISAYALHGEATEALKIFREMEDAKVKPDGITFLSVLKACSHAGLADEAKKYIVKMREFYGVEVNSDHYSCLVDALSRAGRLYEAYDVLTKMPVKATAKTWGALLGSCRSFGEVELAEVAGRALFEIEPDNAANYVLLARTYANAGRYEEANKLRLEMKERRVKAAPGGSWV</sequence>
<dbReference type="InterPro" id="IPR046848">
    <property type="entry name" value="E_motif"/>
</dbReference>
<dbReference type="Proteomes" id="UP001443914">
    <property type="component" value="Unassembled WGS sequence"/>
</dbReference>
<keyword evidence="1" id="KW-0677">Repeat</keyword>
<comment type="caution">
    <text evidence="3">The sequence shown here is derived from an EMBL/GenBank/DDBJ whole genome shotgun (WGS) entry which is preliminary data.</text>
</comment>